<evidence type="ECO:0000313" key="1">
    <source>
        <dbReference type="EMBL" id="MEQ2179427.1"/>
    </source>
</evidence>
<protein>
    <submittedName>
        <fullName evidence="1">Uncharacterized protein</fullName>
    </submittedName>
</protein>
<proteinExistence type="predicted"/>
<accession>A0ABV0P7K6</accession>
<evidence type="ECO:0000313" key="2">
    <source>
        <dbReference type="Proteomes" id="UP001476798"/>
    </source>
</evidence>
<name>A0ABV0P7K6_9TELE</name>
<feature type="non-terminal residue" evidence="1">
    <location>
        <position position="1"/>
    </location>
</feature>
<keyword evidence="2" id="KW-1185">Reference proteome</keyword>
<gene>
    <name evidence="1" type="ORF">GOODEAATRI_024819</name>
</gene>
<comment type="caution">
    <text evidence="1">The sequence shown here is derived from an EMBL/GenBank/DDBJ whole genome shotgun (WGS) entry which is preliminary data.</text>
</comment>
<reference evidence="1 2" key="1">
    <citation type="submission" date="2021-06" db="EMBL/GenBank/DDBJ databases">
        <authorList>
            <person name="Palmer J.M."/>
        </authorList>
    </citation>
    <scope>NUCLEOTIDE SEQUENCE [LARGE SCALE GENOMIC DNA]</scope>
    <source>
        <strain evidence="1 2">GA_2019</strain>
        <tissue evidence="1">Muscle</tissue>
    </source>
</reference>
<organism evidence="1 2">
    <name type="scientific">Goodea atripinnis</name>
    <dbReference type="NCBI Taxonomy" id="208336"/>
    <lineage>
        <taxon>Eukaryota</taxon>
        <taxon>Metazoa</taxon>
        <taxon>Chordata</taxon>
        <taxon>Craniata</taxon>
        <taxon>Vertebrata</taxon>
        <taxon>Euteleostomi</taxon>
        <taxon>Actinopterygii</taxon>
        <taxon>Neopterygii</taxon>
        <taxon>Teleostei</taxon>
        <taxon>Neoteleostei</taxon>
        <taxon>Acanthomorphata</taxon>
        <taxon>Ovalentaria</taxon>
        <taxon>Atherinomorphae</taxon>
        <taxon>Cyprinodontiformes</taxon>
        <taxon>Goodeidae</taxon>
        <taxon>Goodea</taxon>
    </lineage>
</organism>
<dbReference type="Proteomes" id="UP001476798">
    <property type="component" value="Unassembled WGS sequence"/>
</dbReference>
<sequence>VAMCDSCGRKGKLKQSLPLLGEVKHFCGISCLLKFCCDKVATQGEVLKGPNQIFTFIPHLLNGTKTRFYGTSSGFH</sequence>
<dbReference type="EMBL" id="JAHRIO010062804">
    <property type="protein sequence ID" value="MEQ2179427.1"/>
    <property type="molecule type" value="Genomic_DNA"/>
</dbReference>